<dbReference type="PANTHER" id="PTHR42879">
    <property type="entry name" value="3-OXOACYL-(ACYL-CARRIER-PROTEIN) REDUCTASE"/>
    <property type="match status" value="1"/>
</dbReference>
<name>A0AAE3QRL0_9BACT</name>
<keyword evidence="3" id="KW-0560">Oxidoreductase</keyword>
<dbReference type="CDD" id="cd05233">
    <property type="entry name" value="SDR_c"/>
    <property type="match status" value="1"/>
</dbReference>
<dbReference type="InterPro" id="IPR036291">
    <property type="entry name" value="NAD(P)-bd_dom_sf"/>
</dbReference>
<dbReference type="SUPFAM" id="SSF51735">
    <property type="entry name" value="NAD(P)-binding Rossmann-fold domains"/>
    <property type="match status" value="1"/>
</dbReference>
<proteinExistence type="inferred from homology"/>
<evidence type="ECO:0000256" key="2">
    <source>
        <dbReference type="RuleBase" id="RU000363"/>
    </source>
</evidence>
<dbReference type="PRINTS" id="PR00080">
    <property type="entry name" value="SDRFAMILY"/>
</dbReference>
<dbReference type="EMBL" id="JASJOS010000007">
    <property type="protein sequence ID" value="MDJ1482225.1"/>
    <property type="molecule type" value="Genomic_DNA"/>
</dbReference>
<dbReference type="PRINTS" id="PR00081">
    <property type="entry name" value="GDHRDH"/>
</dbReference>
<dbReference type="Gene3D" id="3.40.50.720">
    <property type="entry name" value="NAD(P)-binding Rossmann-like Domain"/>
    <property type="match status" value="1"/>
</dbReference>
<comment type="similarity">
    <text evidence="1 2">Belongs to the short-chain dehydrogenases/reductases (SDR) family.</text>
</comment>
<dbReference type="EC" id="1.-.-.-" evidence="3"/>
<comment type="caution">
    <text evidence="3">The sequence shown here is derived from an EMBL/GenBank/DDBJ whole genome shotgun (WGS) entry which is preliminary data.</text>
</comment>
<dbReference type="AlphaFoldDB" id="A0AAE3QRL0"/>
<dbReference type="GO" id="GO:0016491">
    <property type="term" value="F:oxidoreductase activity"/>
    <property type="evidence" value="ECO:0007669"/>
    <property type="project" value="UniProtKB-KW"/>
</dbReference>
<evidence type="ECO:0000313" key="3">
    <source>
        <dbReference type="EMBL" id="MDJ1482225.1"/>
    </source>
</evidence>
<organism evidence="3 4">
    <name type="scientific">Xanthocytophaga flava</name>
    <dbReference type="NCBI Taxonomy" id="3048013"/>
    <lineage>
        <taxon>Bacteria</taxon>
        <taxon>Pseudomonadati</taxon>
        <taxon>Bacteroidota</taxon>
        <taxon>Cytophagia</taxon>
        <taxon>Cytophagales</taxon>
        <taxon>Rhodocytophagaceae</taxon>
        <taxon>Xanthocytophaga</taxon>
    </lineage>
</organism>
<gene>
    <name evidence="3" type="ORF">QNI16_17100</name>
</gene>
<dbReference type="Pfam" id="PF00106">
    <property type="entry name" value="adh_short"/>
    <property type="match status" value="1"/>
</dbReference>
<dbReference type="RefSeq" id="WP_313981059.1">
    <property type="nucleotide sequence ID" value="NZ_JASJOS010000007.1"/>
</dbReference>
<sequence length="264" mass="28918">MDLLLKNKTAFVSGSTAGIGYAIAKGFAKEGAIVYINGRDASKVDTAKRRIENEVPDAQVYGVVADLATEEGYRQMTQQLPEVDILVNNLGIFEPVPFFESKDEDWLKLFSINVLTGVRTTRFYMPKMLEKNWGRVIFISSESAIQIPTEMIHYGMSKTAQLSIANGLAQLTKGTGVTVNSVLPGPTYSDGVERFIGELAQQRNSTTKEVEQQYFTETRPLSLLQRFISPEEVAATVLYVSSELAAATNGAAIRVDGGILKGIH</sequence>
<accession>A0AAE3QRL0</accession>
<dbReference type="InterPro" id="IPR002347">
    <property type="entry name" value="SDR_fam"/>
</dbReference>
<reference evidence="3" key="1">
    <citation type="submission" date="2023-05" db="EMBL/GenBank/DDBJ databases">
        <authorList>
            <person name="Zhang X."/>
        </authorList>
    </citation>
    <scope>NUCLEOTIDE SEQUENCE</scope>
    <source>
        <strain evidence="3">YF14B1</strain>
    </source>
</reference>
<protein>
    <submittedName>
        <fullName evidence="3">SDR family oxidoreductase</fullName>
        <ecNumber evidence="3">1.-.-.-</ecNumber>
    </submittedName>
</protein>
<dbReference type="InterPro" id="IPR050259">
    <property type="entry name" value="SDR"/>
</dbReference>
<evidence type="ECO:0000313" key="4">
    <source>
        <dbReference type="Proteomes" id="UP001241110"/>
    </source>
</evidence>
<dbReference type="Proteomes" id="UP001241110">
    <property type="component" value="Unassembled WGS sequence"/>
</dbReference>
<evidence type="ECO:0000256" key="1">
    <source>
        <dbReference type="ARBA" id="ARBA00006484"/>
    </source>
</evidence>